<keyword evidence="2" id="KW-1185">Reference proteome</keyword>
<organism evidence="1 2">
    <name type="scientific">Capsella rubella</name>
    <dbReference type="NCBI Taxonomy" id="81985"/>
    <lineage>
        <taxon>Eukaryota</taxon>
        <taxon>Viridiplantae</taxon>
        <taxon>Streptophyta</taxon>
        <taxon>Embryophyta</taxon>
        <taxon>Tracheophyta</taxon>
        <taxon>Spermatophyta</taxon>
        <taxon>Magnoliopsida</taxon>
        <taxon>eudicotyledons</taxon>
        <taxon>Gunneridae</taxon>
        <taxon>Pentapetalae</taxon>
        <taxon>rosids</taxon>
        <taxon>malvids</taxon>
        <taxon>Brassicales</taxon>
        <taxon>Brassicaceae</taxon>
        <taxon>Camelineae</taxon>
        <taxon>Capsella</taxon>
    </lineage>
</organism>
<dbReference type="STRING" id="81985.R0FZ86"/>
<evidence type="ECO:0000313" key="2">
    <source>
        <dbReference type="Proteomes" id="UP000029121"/>
    </source>
</evidence>
<reference evidence="2" key="1">
    <citation type="journal article" date="2013" name="Nat. Genet.">
        <title>The Capsella rubella genome and the genomic consequences of rapid mating system evolution.</title>
        <authorList>
            <person name="Slotte T."/>
            <person name="Hazzouri K.M."/>
            <person name="Agren J.A."/>
            <person name="Koenig D."/>
            <person name="Maumus F."/>
            <person name="Guo Y.L."/>
            <person name="Steige K."/>
            <person name="Platts A.E."/>
            <person name="Escobar J.S."/>
            <person name="Newman L.K."/>
            <person name="Wang W."/>
            <person name="Mandakova T."/>
            <person name="Vello E."/>
            <person name="Smith L.M."/>
            <person name="Henz S.R."/>
            <person name="Steffen J."/>
            <person name="Takuno S."/>
            <person name="Brandvain Y."/>
            <person name="Coop G."/>
            <person name="Andolfatto P."/>
            <person name="Hu T.T."/>
            <person name="Blanchette M."/>
            <person name="Clark R.M."/>
            <person name="Quesneville H."/>
            <person name="Nordborg M."/>
            <person name="Gaut B.S."/>
            <person name="Lysak M.A."/>
            <person name="Jenkins J."/>
            <person name="Grimwood J."/>
            <person name="Chapman J."/>
            <person name="Prochnik S."/>
            <person name="Shu S."/>
            <person name="Rokhsar D."/>
            <person name="Schmutz J."/>
            <person name="Weigel D."/>
            <person name="Wright S.I."/>
        </authorList>
    </citation>
    <scope>NUCLEOTIDE SEQUENCE [LARGE SCALE GENOMIC DNA]</scope>
    <source>
        <strain evidence="2">cv. Monte Gargano</strain>
    </source>
</reference>
<protein>
    <submittedName>
        <fullName evidence="1">Uncharacterized protein</fullName>
    </submittedName>
</protein>
<dbReference type="Proteomes" id="UP000029121">
    <property type="component" value="Unassembled WGS sequence"/>
</dbReference>
<evidence type="ECO:0000313" key="1">
    <source>
        <dbReference type="EMBL" id="EOA28412.1"/>
    </source>
</evidence>
<gene>
    <name evidence="1" type="ORF">CARUB_v10024618mg</name>
</gene>
<sequence>MGITKSSITVFLVIVLTISFSYYSVTALSETIPGAEFLYKCGGRLDNRACFHDCSRKGYKHGFCLGVPSTCVCFRR</sequence>
<dbReference type="EMBL" id="KB870808">
    <property type="protein sequence ID" value="EOA28412.1"/>
    <property type="molecule type" value="Genomic_DNA"/>
</dbReference>
<accession>R0FZ86</accession>
<proteinExistence type="predicted"/>
<name>R0FZ86_9BRAS</name>
<dbReference type="AlphaFoldDB" id="R0FZ86"/>